<dbReference type="Gene3D" id="1.10.150.900">
    <property type="match status" value="1"/>
</dbReference>
<accession>A0A2H4SBF3</accession>
<dbReference type="Pfam" id="PF01546">
    <property type="entry name" value="Peptidase_M20"/>
    <property type="match status" value="1"/>
</dbReference>
<dbReference type="PANTHER" id="PTHR45962">
    <property type="entry name" value="N-FATTY-ACYL-AMINO ACID SYNTHASE/HYDROLASE PM20D1"/>
    <property type="match status" value="1"/>
</dbReference>
<protein>
    <submittedName>
        <fullName evidence="9">Vacuolar carboxypeptidase</fullName>
    </submittedName>
</protein>
<dbReference type="InterPro" id="IPR002933">
    <property type="entry name" value="Peptidase_M20"/>
</dbReference>
<keyword evidence="3 7" id="KW-0479">Metal-binding</keyword>
<evidence type="ECO:0000256" key="1">
    <source>
        <dbReference type="ARBA" id="ARBA00006247"/>
    </source>
</evidence>
<dbReference type="InterPro" id="IPR001261">
    <property type="entry name" value="ArgE/DapE_CS"/>
</dbReference>
<dbReference type="GO" id="GO:0051603">
    <property type="term" value="P:proteolysis involved in protein catabolic process"/>
    <property type="evidence" value="ECO:0007669"/>
    <property type="project" value="TreeGrafter"/>
</dbReference>
<dbReference type="CDD" id="cd05674">
    <property type="entry name" value="M20_yscS"/>
    <property type="match status" value="1"/>
</dbReference>
<dbReference type="GO" id="GO:0000328">
    <property type="term" value="C:fungal-type vacuole lumen"/>
    <property type="evidence" value="ECO:0007669"/>
    <property type="project" value="TreeGrafter"/>
</dbReference>
<dbReference type="InterPro" id="IPR047177">
    <property type="entry name" value="Pept_M20A"/>
</dbReference>
<name>A0A2H4SBF3_CORMI</name>
<dbReference type="Proteomes" id="UP000323067">
    <property type="component" value="Chromosome vi"/>
</dbReference>
<keyword evidence="4" id="KW-0378">Hydrolase</keyword>
<evidence type="ECO:0000256" key="5">
    <source>
        <dbReference type="ARBA" id="ARBA00022833"/>
    </source>
</evidence>
<reference evidence="9 10" key="1">
    <citation type="journal article" date="2017" name="BMC Genomics">
        <title>Chromosome level assembly and secondary metabolite potential of the parasitic fungus Cordyceps militaris.</title>
        <authorList>
            <person name="Kramer G.J."/>
            <person name="Nodwell J.R."/>
        </authorList>
    </citation>
    <scope>NUCLEOTIDE SEQUENCE [LARGE SCALE GENOMIC DNA]</scope>
    <source>
        <strain evidence="9 10">ATCC 34164</strain>
    </source>
</reference>
<comment type="similarity">
    <text evidence="1">Belongs to the peptidase M20A family.</text>
</comment>
<feature type="binding site" evidence="7">
    <location>
        <position position="253"/>
    </location>
    <ligand>
        <name>Zn(2+)</name>
        <dbReference type="ChEBI" id="CHEBI:29105"/>
        <label>2</label>
    </ligand>
</feature>
<feature type="active site" description="Proton acceptor" evidence="6">
    <location>
        <position position="224"/>
    </location>
</feature>
<feature type="binding site" evidence="7">
    <location>
        <position position="156"/>
    </location>
    <ligand>
        <name>Zn(2+)</name>
        <dbReference type="ChEBI" id="CHEBI:29105"/>
        <label>2</label>
    </ligand>
</feature>
<keyword evidence="2" id="KW-0645">Protease</keyword>
<evidence type="ECO:0000256" key="4">
    <source>
        <dbReference type="ARBA" id="ARBA00022801"/>
    </source>
</evidence>
<dbReference type="Gene3D" id="3.40.630.10">
    <property type="entry name" value="Zn peptidases"/>
    <property type="match status" value="1"/>
</dbReference>
<evidence type="ECO:0000256" key="2">
    <source>
        <dbReference type="ARBA" id="ARBA00022670"/>
    </source>
</evidence>
<dbReference type="GO" id="GO:0004181">
    <property type="term" value="F:metallocarboxypeptidase activity"/>
    <property type="evidence" value="ECO:0007669"/>
    <property type="project" value="InterPro"/>
</dbReference>
<dbReference type="PIRSF" id="PIRSF037217">
    <property type="entry name" value="Carboxypeptidase_S"/>
    <property type="match status" value="1"/>
</dbReference>
<dbReference type="VEuPathDB" id="FungiDB:CCM_03576"/>
<evidence type="ECO:0000256" key="6">
    <source>
        <dbReference type="PIRSR" id="PIRSR037217-1"/>
    </source>
</evidence>
<feature type="active site" evidence="6">
    <location>
        <position position="158"/>
    </location>
</feature>
<dbReference type="AlphaFoldDB" id="A0A2H4SBF3"/>
<evidence type="ECO:0000256" key="8">
    <source>
        <dbReference type="SAM" id="SignalP"/>
    </source>
</evidence>
<sequence>MAFSKLALLASAAACVSALAVPSPVRSIIDTASDECRLPPPIDPSGDRLPHSSALWGGAAALRLQVRRHQAVVRVPSICYDDLGAIGDDGRWAPFDELHCVLRKTYPTVQLNEDPSKANAGSRYKHAAVETINTYGLLYTVRGSDPALKPVLLMAHQDVVPVADASTWTHPPFAAHYDGQFLWGRGASDDKNSLTALLSTLETMLSLRSWKPRRTMLVSLGFDEECSGFRGAAHIAAELTSRYGDGGLAVVLDEGGFGIQTVGDVKYVLPSITEKGHVDVWFDLDVIGGHSSIPAPHTGIGIVAEIVAALEAHPYAPVLTTANPVYAHMACLARYSPAARPEITERVRSGDVQGLAAVLDAAGAAEAYTVRTAQAVDFIRGGQKINAMPEKVTLGVNYRVTLDDGIYKVLHNIVKYVDPVVKRYNLSVAAFEGDDGYAAYAAKAGAPVDAAYATNAKGKLTIKTAETSQPAPVSPMHGKVWDTFSGTAQHTLAFDGTVVPVGETMTGNTDTRHYQNLTPNIYRFTPAAAGSSYNIHTIDERVDMHEHMKMIAFYYDFVRNFDAAVLEGESAPEQDNLEL</sequence>
<keyword evidence="5 7" id="KW-0862">Zinc</keyword>
<evidence type="ECO:0000313" key="9">
    <source>
        <dbReference type="EMBL" id="ATY60435.1"/>
    </source>
</evidence>
<feature type="binding site" evidence="7">
    <location>
        <position position="189"/>
    </location>
    <ligand>
        <name>Zn(2+)</name>
        <dbReference type="ChEBI" id="CHEBI:29105"/>
        <label>1</label>
    </ligand>
</feature>
<dbReference type="EMBL" id="CP023323">
    <property type="protein sequence ID" value="ATY60435.1"/>
    <property type="molecule type" value="Genomic_DNA"/>
</dbReference>
<evidence type="ECO:0000256" key="3">
    <source>
        <dbReference type="ARBA" id="ARBA00022723"/>
    </source>
</evidence>
<feature type="binding site" evidence="7">
    <location>
        <position position="189"/>
    </location>
    <ligand>
        <name>Zn(2+)</name>
        <dbReference type="ChEBI" id="CHEBI:29105"/>
        <label>2</label>
    </ligand>
</feature>
<keyword evidence="8" id="KW-0732">Signal</keyword>
<feature type="signal peptide" evidence="8">
    <location>
        <begin position="1"/>
        <end position="18"/>
    </location>
</feature>
<evidence type="ECO:0000256" key="7">
    <source>
        <dbReference type="PIRSR" id="PIRSR037217-2"/>
    </source>
</evidence>
<organism evidence="9 10">
    <name type="scientific">Cordyceps militaris</name>
    <name type="common">Caterpillar fungus</name>
    <name type="synonym">Clavaria militaris</name>
    <dbReference type="NCBI Taxonomy" id="73501"/>
    <lineage>
        <taxon>Eukaryota</taxon>
        <taxon>Fungi</taxon>
        <taxon>Dikarya</taxon>
        <taxon>Ascomycota</taxon>
        <taxon>Pezizomycotina</taxon>
        <taxon>Sordariomycetes</taxon>
        <taxon>Hypocreomycetidae</taxon>
        <taxon>Hypocreales</taxon>
        <taxon>Cordycipitaceae</taxon>
        <taxon>Cordyceps</taxon>
    </lineage>
</organism>
<evidence type="ECO:0000313" key="10">
    <source>
        <dbReference type="Proteomes" id="UP000323067"/>
    </source>
</evidence>
<proteinExistence type="inferred from homology"/>
<dbReference type="PROSITE" id="PS00758">
    <property type="entry name" value="ARGE_DAPE_CPG2_1"/>
    <property type="match status" value="1"/>
</dbReference>
<dbReference type="OrthoDB" id="3064516at2759"/>
<dbReference type="PANTHER" id="PTHR45962:SF1">
    <property type="entry name" value="N-FATTY-ACYL-AMINO ACID SYNTHASE_HYDROLASE PM20D1"/>
    <property type="match status" value="1"/>
</dbReference>
<dbReference type="SUPFAM" id="SSF53187">
    <property type="entry name" value="Zn-dependent exopeptidases"/>
    <property type="match status" value="1"/>
</dbReference>
<feature type="chain" id="PRO_5014117548" evidence="8">
    <location>
        <begin position="19"/>
        <end position="579"/>
    </location>
</feature>
<gene>
    <name evidence="9" type="ORF">A9K55_005421</name>
</gene>
<dbReference type="VEuPathDB" id="FungiDB:A9K55_005421"/>
<feature type="binding site" evidence="7">
    <location>
        <position position="225"/>
    </location>
    <ligand>
        <name>Zn(2+)</name>
        <dbReference type="ChEBI" id="CHEBI:29105"/>
        <label>1</label>
    </ligand>
</feature>
<dbReference type="GO" id="GO:0046872">
    <property type="term" value="F:metal ion binding"/>
    <property type="evidence" value="ECO:0007669"/>
    <property type="project" value="UniProtKB-KW"/>
</dbReference>
<feature type="binding site" evidence="7">
    <location>
        <position position="536"/>
    </location>
    <ligand>
        <name>Zn(2+)</name>
        <dbReference type="ChEBI" id="CHEBI:29105"/>
        <label>1</label>
    </ligand>
</feature>
<keyword evidence="9" id="KW-0121">Carboxypeptidase</keyword>
<dbReference type="InterPro" id="IPR017141">
    <property type="entry name" value="Pept_M20_carboxypep"/>
</dbReference>